<comment type="similarity">
    <text evidence="1 9">Belongs to the class IV-like SAM-binding methyltransferase superfamily. RNA methyltransferase NEP1 family.</text>
</comment>
<evidence type="ECO:0000313" key="11">
    <source>
        <dbReference type="Proteomes" id="UP000608579"/>
    </source>
</evidence>
<feature type="binding site" evidence="9">
    <location>
        <position position="183"/>
    </location>
    <ligand>
        <name>S-adenosyl-L-methionine</name>
        <dbReference type="ChEBI" id="CHEBI:59789"/>
    </ligand>
</feature>
<reference evidence="10" key="1">
    <citation type="journal article" date="2020" name="ISME J.">
        <title>Gammaproteobacteria mediating utilization of methyl-, sulfur- and petroleum organic compounds in deep ocean hydrothermal plumes.</title>
        <authorList>
            <person name="Zhou Z."/>
            <person name="Liu Y."/>
            <person name="Pan J."/>
            <person name="Cron B.R."/>
            <person name="Toner B.M."/>
            <person name="Anantharaman K."/>
            <person name="Breier J.A."/>
            <person name="Dick G.J."/>
            <person name="Li M."/>
        </authorList>
    </citation>
    <scope>NUCLEOTIDE SEQUENCE</scope>
    <source>
        <strain evidence="10">SZUA-1515</strain>
    </source>
</reference>
<organism evidence="10 11">
    <name type="scientific">Caldiarchaeum subterraneum</name>
    <dbReference type="NCBI Taxonomy" id="311458"/>
    <lineage>
        <taxon>Archaea</taxon>
        <taxon>Nitrososphaerota</taxon>
        <taxon>Candidatus Caldarchaeales</taxon>
        <taxon>Candidatus Caldarchaeaceae</taxon>
        <taxon>Candidatus Caldarchaeum</taxon>
    </lineage>
</organism>
<feature type="site" description="Interaction with substrate rRNA" evidence="9">
    <location>
        <position position="104"/>
    </location>
</feature>
<feature type="binding site" evidence="9">
    <location>
        <begin position="204"/>
        <end position="209"/>
    </location>
    <ligand>
        <name>S-adenosyl-L-methionine</name>
        <dbReference type="ChEBI" id="CHEBI:59789"/>
    </ligand>
</feature>
<evidence type="ECO:0000256" key="6">
    <source>
        <dbReference type="ARBA" id="ARBA00022691"/>
    </source>
</evidence>
<protein>
    <recommendedName>
        <fullName evidence="9">Ribosomal RNA small subunit methyltransferase Nep1</fullName>
        <ecNumber evidence="9">2.1.1.-</ecNumber>
    </recommendedName>
    <alternativeName>
        <fullName evidence="9">16S rRNA (pseudouridine-N1-)-methyltransferase Nep1</fullName>
    </alternativeName>
</protein>
<dbReference type="GO" id="GO:0019843">
    <property type="term" value="F:rRNA binding"/>
    <property type="evidence" value="ECO:0007669"/>
    <property type="project" value="UniProtKB-UniRule"/>
</dbReference>
<evidence type="ECO:0000256" key="3">
    <source>
        <dbReference type="ARBA" id="ARBA00022552"/>
    </source>
</evidence>
<comment type="subunit">
    <text evidence="9">Homodimer.</text>
</comment>
<dbReference type="PANTHER" id="PTHR12636">
    <property type="entry name" value="NEP1/MRA1"/>
    <property type="match status" value="1"/>
</dbReference>
<dbReference type="EMBL" id="DQVM01000131">
    <property type="protein sequence ID" value="HIQ30266.1"/>
    <property type="molecule type" value="Genomic_DNA"/>
</dbReference>
<accession>A0A832ZWQ9</accession>
<dbReference type="Gene3D" id="3.40.1280.10">
    <property type="match status" value="1"/>
</dbReference>
<keyword evidence="8 9" id="KW-0694">RNA-binding</keyword>
<dbReference type="HAMAP" id="MF_00554">
    <property type="entry name" value="NEP1"/>
    <property type="match status" value="1"/>
</dbReference>
<name>A0A832ZWQ9_CALS0</name>
<keyword evidence="6 9" id="KW-0949">S-adenosyl-L-methionine</keyword>
<dbReference type="InterPro" id="IPR005304">
    <property type="entry name" value="Rbsml_bgen_MeTrfase_EMG1/NEP1"/>
</dbReference>
<keyword evidence="7 9" id="KW-0699">rRNA-binding</keyword>
<evidence type="ECO:0000256" key="2">
    <source>
        <dbReference type="ARBA" id="ARBA00022517"/>
    </source>
</evidence>
<dbReference type="EC" id="2.1.1.-" evidence="9"/>
<keyword evidence="5 9" id="KW-0808">Transferase</keyword>
<evidence type="ECO:0000313" key="10">
    <source>
        <dbReference type="EMBL" id="HIQ30266.1"/>
    </source>
</evidence>
<dbReference type="Proteomes" id="UP000608579">
    <property type="component" value="Unassembled WGS sequence"/>
</dbReference>
<proteinExistence type="inferred from homology"/>
<keyword evidence="2 9" id="KW-0690">Ribosome biogenesis</keyword>
<dbReference type="GO" id="GO:0070037">
    <property type="term" value="F:rRNA (pseudouridine) methyltransferase activity"/>
    <property type="evidence" value="ECO:0007669"/>
    <property type="project" value="UniProtKB-UniRule"/>
</dbReference>
<dbReference type="InterPro" id="IPR029028">
    <property type="entry name" value="Alpha/beta_knot_MTases"/>
</dbReference>
<dbReference type="GO" id="GO:0070475">
    <property type="term" value="P:rRNA base methylation"/>
    <property type="evidence" value="ECO:0007669"/>
    <property type="project" value="InterPro"/>
</dbReference>
<comment type="function">
    <text evidence="9">Methyltransferase involved in ribosomal biogenesis. Specifically catalyzes the N1-methylation of the pseudouridine corresponding to position 914 in M.jannaschii 16S rRNA.</text>
</comment>
<dbReference type="AlphaFoldDB" id="A0A832ZWQ9"/>
<keyword evidence="4 9" id="KW-0489">Methyltransferase</keyword>
<comment type="caution">
    <text evidence="10">The sequence shown here is derived from an EMBL/GenBank/DDBJ whole genome shotgun (WGS) entry which is preliminary data.</text>
</comment>
<gene>
    <name evidence="9" type="primary">nep1</name>
    <name evidence="10" type="ORF">EYH45_06855</name>
</gene>
<dbReference type="CDD" id="cd18088">
    <property type="entry name" value="Nep1-like"/>
    <property type="match status" value="1"/>
</dbReference>
<dbReference type="InterPro" id="IPR029026">
    <property type="entry name" value="tRNA_m1G_MTases_N"/>
</dbReference>
<evidence type="ECO:0000256" key="7">
    <source>
        <dbReference type="ARBA" id="ARBA00022730"/>
    </source>
</evidence>
<feature type="site" description="Interaction with substrate rRNA" evidence="9">
    <location>
        <position position="63"/>
    </location>
</feature>
<feature type="site" description="Interaction with substrate rRNA" evidence="9">
    <location>
        <position position="107"/>
    </location>
</feature>
<dbReference type="InterPro" id="IPR023503">
    <property type="entry name" value="Ribosome_NEP1_arc"/>
</dbReference>
<comment type="catalytic activity">
    <reaction evidence="9">
        <text>a pseudouridine in rRNA + S-adenosyl-L-methionine = an N(1)-methylpseudouridine in rRNA + S-adenosyl-L-homocysteine + H(+)</text>
        <dbReference type="Rhea" id="RHEA:46696"/>
        <dbReference type="Rhea" id="RHEA-COMP:11634"/>
        <dbReference type="Rhea" id="RHEA-COMP:13933"/>
        <dbReference type="ChEBI" id="CHEBI:15378"/>
        <dbReference type="ChEBI" id="CHEBI:57856"/>
        <dbReference type="ChEBI" id="CHEBI:59789"/>
        <dbReference type="ChEBI" id="CHEBI:65314"/>
        <dbReference type="ChEBI" id="CHEBI:74890"/>
    </reaction>
</comment>
<feature type="binding site" evidence="9">
    <location>
        <position position="188"/>
    </location>
    <ligand>
        <name>S-adenosyl-L-methionine</name>
        <dbReference type="ChEBI" id="CHEBI:59789"/>
    </ligand>
</feature>
<feature type="site" description="Interaction with substrate rRNA" evidence="9">
    <location>
        <position position="111"/>
    </location>
</feature>
<keyword evidence="3 9" id="KW-0698">rRNA processing</keyword>
<sequence length="227" mass="25540">MLEKLLLIIVEAALELVPPECRKHPSVVKDAKRRGKTPGEVLLDRSYHHAAMKELRNSHKRGRPDITHFSLLEALGSPLNRKGMLETYVATIDNYVIYVKPYVRLPKNYDRFKGLVEQLYRKQVITAEDGRELLSIQRKPLRQLLKELSPSTVLLMSEAGEAVNPRELANLIKESSRPAVLVGGFPHGGFAEETINLAESVVKIFDEPLEAWVAVSRILCAVEEAVL</sequence>
<feature type="site" description="Stabilizes Arg-xx" evidence="9">
    <location>
        <position position="65"/>
    </location>
</feature>
<evidence type="ECO:0000256" key="9">
    <source>
        <dbReference type="HAMAP-Rule" id="MF_00554"/>
    </source>
</evidence>
<dbReference type="PANTHER" id="PTHR12636:SF5">
    <property type="entry name" value="RIBOSOMAL RNA SMALL SUBUNIT METHYLTRANSFERASE NEP1"/>
    <property type="match status" value="1"/>
</dbReference>
<evidence type="ECO:0000256" key="1">
    <source>
        <dbReference type="ARBA" id="ARBA00008115"/>
    </source>
</evidence>
<evidence type="ECO:0000256" key="4">
    <source>
        <dbReference type="ARBA" id="ARBA00022603"/>
    </source>
</evidence>
<evidence type="ECO:0000256" key="5">
    <source>
        <dbReference type="ARBA" id="ARBA00022679"/>
    </source>
</evidence>
<evidence type="ECO:0000256" key="8">
    <source>
        <dbReference type="ARBA" id="ARBA00022884"/>
    </source>
</evidence>
<dbReference type="SUPFAM" id="SSF75217">
    <property type="entry name" value="alpha/beta knot"/>
    <property type="match status" value="1"/>
</dbReference>
<dbReference type="Pfam" id="PF03587">
    <property type="entry name" value="EMG1"/>
    <property type="match status" value="1"/>
</dbReference>